<dbReference type="InterPro" id="IPR012337">
    <property type="entry name" value="RNaseH-like_sf"/>
</dbReference>
<dbReference type="PROSITE" id="PS50994">
    <property type="entry name" value="INTEGRASE"/>
    <property type="match status" value="1"/>
</dbReference>
<feature type="compositionally biased region" description="Polar residues" evidence="1">
    <location>
        <begin position="565"/>
        <end position="584"/>
    </location>
</feature>
<dbReference type="PANTHER" id="PTHR37984:SF9">
    <property type="entry name" value="INTEGRASE CATALYTIC DOMAIN-CONTAINING PROTEIN"/>
    <property type="match status" value="1"/>
</dbReference>
<reference evidence="3 4" key="1">
    <citation type="journal article" date="2021" name="Elife">
        <title>Chloroplast acquisition without the gene transfer in kleptoplastic sea slugs, Plakobranchus ocellatus.</title>
        <authorList>
            <person name="Maeda T."/>
            <person name="Takahashi S."/>
            <person name="Yoshida T."/>
            <person name="Shimamura S."/>
            <person name="Takaki Y."/>
            <person name="Nagai Y."/>
            <person name="Toyoda A."/>
            <person name="Suzuki Y."/>
            <person name="Arimoto A."/>
            <person name="Ishii H."/>
            <person name="Satoh N."/>
            <person name="Nishiyama T."/>
            <person name="Hasebe M."/>
            <person name="Maruyama T."/>
            <person name="Minagawa J."/>
            <person name="Obokata J."/>
            <person name="Shigenobu S."/>
        </authorList>
    </citation>
    <scope>NUCLEOTIDE SEQUENCE [LARGE SCALE GENOMIC DNA]</scope>
</reference>
<sequence>MSTFDQHLDLTPAGETVVRRHTSLAPPKPFDGTSELWPRWRARFQRFRLCSGLSNKPEDEQVGTLLYSMGDIADDILSVVRLDEAKATYNETLSALDGYFNSKKNTIFARARFNRRVQQSGESVDAFIQDLHRLADECNYLTFKEELIRDRIVVGPQRDPCIGQATNYGRRPLPCSSQRSIALVNDADVMAKQTLDGLPASSRKLQDIITQQKCDPEIVEVRNFCQRGWPAFLPQNPLFRQYWVNQRHLTIVNDLLLFNNRIVIPTNMRLDMLNKLHESPLGVTKCCALAETSVWWPNILSQIEDMVRQCNVCAKLRPNVKEPLLPSSFPEHPWSRVAMDLFDLHGKTYLLLVDYHSRWPEIGLLDRLSSAAVIARLKSIFATHGIPDVLVSDNGPQFASAEFRKFTKEFCFTHTTSSSRYPQANGEAECAVQTIKNLLRKASDPYVALLSYRATPLRNGYAPSELLMGRRLNTKLPSTRTRTSLPNLPSLLEQEGKYREQQRSGYNKRHSAKQAPELQPGDYVFIKDLKRQGSVLTRHQNPRSYIICTDQGTIRRNRSHLVATPASSSSPALVSTQVREQSSPGHHVSTPRTPHSPRPSPTAVSDGNSETQPRVSRSGRPINPPKRLDL</sequence>
<evidence type="ECO:0000259" key="2">
    <source>
        <dbReference type="PROSITE" id="PS50994"/>
    </source>
</evidence>
<dbReference type="InterPro" id="IPR050951">
    <property type="entry name" value="Retrovirus_Pol_polyprotein"/>
</dbReference>
<keyword evidence="4" id="KW-1185">Reference proteome</keyword>
<dbReference type="InterPro" id="IPR048270">
    <property type="entry name" value="PNMA_C"/>
</dbReference>
<dbReference type="InterPro" id="IPR001584">
    <property type="entry name" value="Integrase_cat-core"/>
</dbReference>
<dbReference type="GO" id="GO:0003676">
    <property type="term" value="F:nucleic acid binding"/>
    <property type="evidence" value="ECO:0007669"/>
    <property type="project" value="InterPro"/>
</dbReference>
<dbReference type="SUPFAM" id="SSF53098">
    <property type="entry name" value="Ribonuclease H-like"/>
    <property type="match status" value="1"/>
</dbReference>
<proteinExistence type="predicted"/>
<dbReference type="Pfam" id="PF17921">
    <property type="entry name" value="Integrase_H2C2"/>
    <property type="match status" value="1"/>
</dbReference>
<gene>
    <name evidence="3" type="ORF">PoB_006495200</name>
</gene>
<dbReference type="InterPro" id="IPR036397">
    <property type="entry name" value="RNaseH_sf"/>
</dbReference>
<feature type="compositionally biased region" description="Polar residues" evidence="1">
    <location>
        <begin position="478"/>
        <end position="487"/>
    </location>
</feature>
<dbReference type="FunFam" id="3.30.420.10:FF:000063">
    <property type="entry name" value="Retrovirus-related Pol polyprotein from transposon 297-like Protein"/>
    <property type="match status" value="1"/>
</dbReference>
<dbReference type="AlphaFoldDB" id="A0AAV4D2R8"/>
<feature type="domain" description="Integrase catalytic" evidence="2">
    <location>
        <begin position="329"/>
        <end position="485"/>
    </location>
</feature>
<feature type="region of interest" description="Disordered" evidence="1">
    <location>
        <begin position="478"/>
        <end position="519"/>
    </location>
</feature>
<dbReference type="FunFam" id="1.10.340.70:FF:000004">
    <property type="entry name" value="Retrovirus-related Pol polyprotein from transposon 297-like Protein"/>
    <property type="match status" value="1"/>
</dbReference>
<evidence type="ECO:0000313" key="4">
    <source>
        <dbReference type="Proteomes" id="UP000735302"/>
    </source>
</evidence>
<comment type="caution">
    <text evidence="3">The sequence shown here is derived from an EMBL/GenBank/DDBJ whole genome shotgun (WGS) entry which is preliminary data.</text>
</comment>
<dbReference type="Gene3D" id="1.10.340.70">
    <property type="match status" value="1"/>
</dbReference>
<dbReference type="Proteomes" id="UP000735302">
    <property type="component" value="Unassembled WGS sequence"/>
</dbReference>
<accession>A0AAV4D2R8</accession>
<feature type="compositionally biased region" description="Polar residues" evidence="1">
    <location>
        <begin position="603"/>
        <end position="615"/>
    </location>
</feature>
<dbReference type="GO" id="GO:0015074">
    <property type="term" value="P:DNA integration"/>
    <property type="evidence" value="ECO:0007669"/>
    <property type="project" value="InterPro"/>
</dbReference>
<protein>
    <submittedName>
        <fullName evidence="3">Pol polyprotein</fullName>
    </submittedName>
</protein>
<dbReference type="Pfam" id="PF14893">
    <property type="entry name" value="PNMA"/>
    <property type="match status" value="1"/>
</dbReference>
<name>A0AAV4D2R8_9GAST</name>
<dbReference type="InterPro" id="IPR041588">
    <property type="entry name" value="Integrase_H2C2"/>
</dbReference>
<feature type="region of interest" description="Disordered" evidence="1">
    <location>
        <begin position="561"/>
        <end position="630"/>
    </location>
</feature>
<dbReference type="PANTHER" id="PTHR37984">
    <property type="entry name" value="PROTEIN CBG26694"/>
    <property type="match status" value="1"/>
</dbReference>
<evidence type="ECO:0000256" key="1">
    <source>
        <dbReference type="SAM" id="MobiDB-lite"/>
    </source>
</evidence>
<organism evidence="3 4">
    <name type="scientific">Plakobranchus ocellatus</name>
    <dbReference type="NCBI Taxonomy" id="259542"/>
    <lineage>
        <taxon>Eukaryota</taxon>
        <taxon>Metazoa</taxon>
        <taxon>Spiralia</taxon>
        <taxon>Lophotrochozoa</taxon>
        <taxon>Mollusca</taxon>
        <taxon>Gastropoda</taxon>
        <taxon>Heterobranchia</taxon>
        <taxon>Euthyneura</taxon>
        <taxon>Panpulmonata</taxon>
        <taxon>Sacoglossa</taxon>
        <taxon>Placobranchoidea</taxon>
        <taxon>Plakobranchidae</taxon>
        <taxon>Plakobranchus</taxon>
    </lineage>
</organism>
<dbReference type="Pfam" id="PF00665">
    <property type="entry name" value="rve"/>
    <property type="match status" value="1"/>
</dbReference>
<evidence type="ECO:0000313" key="3">
    <source>
        <dbReference type="EMBL" id="GFO38447.1"/>
    </source>
</evidence>
<dbReference type="Gene3D" id="3.30.420.10">
    <property type="entry name" value="Ribonuclease H-like superfamily/Ribonuclease H"/>
    <property type="match status" value="1"/>
</dbReference>
<dbReference type="EMBL" id="BLXT01007309">
    <property type="protein sequence ID" value="GFO38447.1"/>
    <property type="molecule type" value="Genomic_DNA"/>
</dbReference>